<dbReference type="InterPro" id="IPR017836">
    <property type="entry name" value="Hopanoid_biosynth-assoc_HpnK"/>
</dbReference>
<dbReference type="NCBIfam" id="TIGR03473">
    <property type="entry name" value="HpnK"/>
    <property type="match status" value="1"/>
</dbReference>
<gene>
    <name evidence="1" type="primary">hpnK</name>
    <name evidence="1" type="ORF">KOF26_16485</name>
</gene>
<name>A0ABS6BMB2_9SPHN</name>
<sequence>MTKLVVTADDFGADIAVNEAVEAAHQDGILTAASLMVGAPAVADAVARARRNPGLGVGLHLVLVEGRPVLPAGEVRDLVGPDGLFRTDMARLGLAIALSPAVRRQVRAEIAAQFAAFAATGLACDHVNAHKHFHVHPMIGAILLDEAARHGVRAIRAPVEPGRPRGSGWLAAPFARALRSRARARGLTAPDQVYGLAHSGHMTAARIADAVAALPEGLSELYLHPAMLDDFPGHGPGYRHRAEFDGLVTPAAREAVAARGARLGSFTDFLEVAA</sequence>
<accession>A0ABS6BMB2</accession>
<dbReference type="Proteomes" id="UP000776276">
    <property type="component" value="Unassembled WGS sequence"/>
</dbReference>
<dbReference type="InterPro" id="IPR006879">
    <property type="entry name" value="YdjC-like"/>
</dbReference>
<keyword evidence="2" id="KW-1185">Reference proteome</keyword>
<dbReference type="PANTHER" id="PTHR31609">
    <property type="entry name" value="YDJC DEACETYLASE FAMILY MEMBER"/>
    <property type="match status" value="1"/>
</dbReference>
<organism evidence="1 2">
    <name type="scientific">Sphingomonas quercus</name>
    <dbReference type="NCBI Taxonomy" id="2842451"/>
    <lineage>
        <taxon>Bacteria</taxon>
        <taxon>Pseudomonadati</taxon>
        <taxon>Pseudomonadota</taxon>
        <taxon>Alphaproteobacteria</taxon>
        <taxon>Sphingomonadales</taxon>
        <taxon>Sphingomonadaceae</taxon>
        <taxon>Sphingomonas</taxon>
    </lineage>
</organism>
<evidence type="ECO:0000313" key="1">
    <source>
        <dbReference type="EMBL" id="MBU3079456.1"/>
    </source>
</evidence>
<comment type="caution">
    <text evidence="1">The sequence shown here is derived from an EMBL/GenBank/DDBJ whole genome shotgun (WGS) entry which is preliminary data.</text>
</comment>
<reference evidence="1 2" key="1">
    <citation type="submission" date="2021-06" db="EMBL/GenBank/DDBJ databases">
        <title>Sphingomonas sp. XMGL2, whole genome shotgun sequencing project.</title>
        <authorList>
            <person name="Zhao G."/>
            <person name="Shen L."/>
        </authorList>
    </citation>
    <scope>NUCLEOTIDE SEQUENCE [LARGE SCALE GENOMIC DNA]</scope>
    <source>
        <strain evidence="1 2">XMGL2</strain>
    </source>
</reference>
<proteinExistence type="predicted"/>
<dbReference type="EMBL" id="JAHKRT010000010">
    <property type="protein sequence ID" value="MBU3079456.1"/>
    <property type="molecule type" value="Genomic_DNA"/>
</dbReference>
<evidence type="ECO:0000313" key="2">
    <source>
        <dbReference type="Proteomes" id="UP000776276"/>
    </source>
</evidence>
<dbReference type="PANTHER" id="PTHR31609:SF1">
    <property type="entry name" value="CARBOHYDRATE DEACETYLASE"/>
    <property type="match status" value="1"/>
</dbReference>
<protein>
    <submittedName>
        <fullName evidence="1">Hopanoid biosynthesis-associated protein HpnK</fullName>
    </submittedName>
</protein>
<dbReference type="Pfam" id="PF04794">
    <property type="entry name" value="YdjC"/>
    <property type="match status" value="1"/>
</dbReference>